<protein>
    <submittedName>
        <fullName evidence="1">Uncharacterized protein</fullName>
    </submittedName>
</protein>
<proteinExistence type="predicted"/>
<comment type="caution">
    <text evidence="1">The sequence shown here is derived from an EMBL/GenBank/DDBJ whole genome shotgun (WGS) entry which is preliminary data.</text>
</comment>
<organism evidence="1 2">
    <name type="scientific">Candidatus Chloroploca mongolica</name>
    <dbReference type="NCBI Taxonomy" id="2528176"/>
    <lineage>
        <taxon>Bacteria</taxon>
        <taxon>Bacillati</taxon>
        <taxon>Chloroflexota</taxon>
        <taxon>Chloroflexia</taxon>
        <taxon>Chloroflexales</taxon>
        <taxon>Chloroflexineae</taxon>
        <taxon>Oscillochloridaceae</taxon>
        <taxon>Candidatus Chloroploca</taxon>
    </lineage>
</organism>
<dbReference type="EMBL" id="SIJK02000036">
    <property type="protein sequence ID" value="MBP1467566.1"/>
    <property type="molecule type" value="Genomic_DNA"/>
</dbReference>
<evidence type="ECO:0000313" key="2">
    <source>
        <dbReference type="Proteomes" id="UP001193081"/>
    </source>
</evidence>
<keyword evidence="2" id="KW-1185">Reference proteome</keyword>
<sequence>MHSIIAIIPHKNMGVMGQGRWGQGQGAGVMGAGASPAPTVWIDDGGSVGATLAVALPLRFRMIM</sequence>
<reference evidence="1 2" key="1">
    <citation type="submission" date="2021-03" db="EMBL/GenBank/DDBJ databases">
        <authorList>
            <person name="Grouzdev D.S."/>
        </authorList>
    </citation>
    <scope>NUCLEOTIDE SEQUENCE [LARGE SCALE GENOMIC DNA]</scope>
    <source>
        <strain evidence="1 2">M50-1</strain>
    </source>
</reference>
<accession>A0ABS4DDP9</accession>
<name>A0ABS4DDP9_9CHLR</name>
<dbReference type="Proteomes" id="UP001193081">
    <property type="component" value="Unassembled WGS sequence"/>
</dbReference>
<dbReference type="RefSeq" id="WP_135479755.1">
    <property type="nucleotide sequence ID" value="NZ_SIJK02000036.1"/>
</dbReference>
<gene>
    <name evidence="1" type="ORF">EYB53_017770</name>
</gene>
<evidence type="ECO:0000313" key="1">
    <source>
        <dbReference type="EMBL" id="MBP1467566.1"/>
    </source>
</evidence>